<protein>
    <recommendedName>
        <fullName evidence="3">Reverse transcriptase</fullName>
    </recommendedName>
</protein>
<keyword evidence="2" id="KW-1185">Reference proteome</keyword>
<dbReference type="PANTHER" id="PTHR33116:SF76">
    <property type="entry name" value="DUF4283 DOMAIN-CONTAINING PROTEIN"/>
    <property type="match status" value="1"/>
</dbReference>
<reference evidence="1 2" key="1">
    <citation type="submission" date="2024-04" db="EMBL/GenBank/DDBJ databases">
        <title>The reference genome of an endangered Asteraceae, Deinandra increscens subsp. villosa, native to the Central Coast of California.</title>
        <authorList>
            <person name="Guilliams M."/>
            <person name="Hasenstab-Lehman K."/>
            <person name="Meyer R."/>
            <person name="Mcevoy S."/>
        </authorList>
    </citation>
    <scope>NUCLEOTIDE SEQUENCE [LARGE SCALE GENOMIC DNA]</scope>
    <source>
        <tissue evidence="1">Leaf</tissue>
    </source>
</reference>
<comment type="caution">
    <text evidence="1">The sequence shown here is derived from an EMBL/GenBank/DDBJ whole genome shotgun (WGS) entry which is preliminary data.</text>
</comment>
<gene>
    <name evidence="1" type="ORF">SSX86_031996</name>
</gene>
<proteinExistence type="predicted"/>
<dbReference type="PANTHER" id="PTHR33116">
    <property type="entry name" value="REVERSE TRANSCRIPTASE ZINC-BINDING DOMAIN-CONTAINING PROTEIN-RELATED-RELATED"/>
    <property type="match status" value="1"/>
</dbReference>
<dbReference type="Proteomes" id="UP001408789">
    <property type="component" value="Unassembled WGS sequence"/>
</dbReference>
<dbReference type="AlphaFoldDB" id="A0AAP0C7X9"/>
<dbReference type="EMBL" id="JBCNJP010008793">
    <property type="protein sequence ID" value="KAK9049037.1"/>
    <property type="molecule type" value="Genomic_DNA"/>
</dbReference>
<evidence type="ECO:0000313" key="2">
    <source>
        <dbReference type="Proteomes" id="UP001408789"/>
    </source>
</evidence>
<accession>A0AAP0C7X9</accession>
<organism evidence="1 2">
    <name type="scientific">Deinandra increscens subsp. villosa</name>
    <dbReference type="NCBI Taxonomy" id="3103831"/>
    <lineage>
        <taxon>Eukaryota</taxon>
        <taxon>Viridiplantae</taxon>
        <taxon>Streptophyta</taxon>
        <taxon>Embryophyta</taxon>
        <taxon>Tracheophyta</taxon>
        <taxon>Spermatophyta</taxon>
        <taxon>Magnoliopsida</taxon>
        <taxon>eudicotyledons</taxon>
        <taxon>Gunneridae</taxon>
        <taxon>Pentapetalae</taxon>
        <taxon>asterids</taxon>
        <taxon>campanulids</taxon>
        <taxon>Asterales</taxon>
        <taxon>Asteraceae</taxon>
        <taxon>Asteroideae</taxon>
        <taxon>Heliantheae alliance</taxon>
        <taxon>Madieae</taxon>
        <taxon>Madiinae</taxon>
        <taxon>Deinandra</taxon>
    </lineage>
</organism>
<sequence>MHNYHRNVGEPKCALKVDIQKAYDTVDWGFLNHILCCFGLPDLMVNWIMTFISTVSYSICLNGELHGYFRGKRGSATCLMRSMDDFSKMSGLVPSLPKSTIFFCNVGNDTKAAILNRLPFKEGNLPVKYLGVPLLSSGLRYRDCHPLLEAVDNHISSWRNKSLSFVGRLQLILSVLSSMHIYRASVFLLPARVVNELEAKMRGFLWSQGKRVKGAAKVSWNVVCRPKGEGGLGIRCITDMNRALLAKHVWSILTRRSSLWVDWIYTYRLKNRTSGIAKLMSLVVGARGTS</sequence>
<evidence type="ECO:0000313" key="1">
    <source>
        <dbReference type="EMBL" id="KAK9049037.1"/>
    </source>
</evidence>
<name>A0AAP0C7X9_9ASTR</name>
<evidence type="ECO:0008006" key="3">
    <source>
        <dbReference type="Google" id="ProtNLM"/>
    </source>
</evidence>